<feature type="domain" description="Mammalian cell entry C-terminal" evidence="3">
    <location>
        <begin position="126"/>
        <end position="332"/>
    </location>
</feature>
<organism evidence="4 5">
    <name type="scientific">Nocardioides immobilis</name>
    <dbReference type="NCBI Taxonomy" id="2049295"/>
    <lineage>
        <taxon>Bacteria</taxon>
        <taxon>Bacillati</taxon>
        <taxon>Actinomycetota</taxon>
        <taxon>Actinomycetes</taxon>
        <taxon>Propionibacteriales</taxon>
        <taxon>Nocardioidaceae</taxon>
        <taxon>Nocardioides</taxon>
    </lineage>
</organism>
<keyword evidence="1" id="KW-1133">Transmembrane helix</keyword>
<dbReference type="EMBL" id="QXGH01000032">
    <property type="protein sequence ID" value="RHW24470.1"/>
    <property type="molecule type" value="Genomic_DNA"/>
</dbReference>
<evidence type="ECO:0000259" key="3">
    <source>
        <dbReference type="Pfam" id="PF11887"/>
    </source>
</evidence>
<dbReference type="RefSeq" id="WP_118927894.1">
    <property type="nucleotide sequence ID" value="NZ_QXGH01000032.1"/>
</dbReference>
<dbReference type="GO" id="GO:0051701">
    <property type="term" value="P:biological process involved in interaction with host"/>
    <property type="evidence" value="ECO:0007669"/>
    <property type="project" value="TreeGrafter"/>
</dbReference>
<name>A0A417XW27_9ACTN</name>
<dbReference type="Pfam" id="PF02470">
    <property type="entry name" value="MlaD"/>
    <property type="match status" value="1"/>
</dbReference>
<feature type="transmembrane region" description="Helical" evidence="1">
    <location>
        <begin position="12"/>
        <end position="36"/>
    </location>
</feature>
<dbReference type="GO" id="GO:0005576">
    <property type="term" value="C:extracellular region"/>
    <property type="evidence" value="ECO:0007669"/>
    <property type="project" value="TreeGrafter"/>
</dbReference>
<keyword evidence="5" id="KW-1185">Reference proteome</keyword>
<keyword evidence="1" id="KW-0812">Transmembrane</keyword>
<proteinExistence type="predicted"/>
<protein>
    <submittedName>
        <fullName evidence="4">MCE family protein</fullName>
    </submittedName>
</protein>
<dbReference type="InterPro" id="IPR024516">
    <property type="entry name" value="Mce_C"/>
</dbReference>
<comment type="caution">
    <text evidence="4">The sequence shown here is derived from an EMBL/GenBank/DDBJ whole genome shotgun (WGS) entry which is preliminary data.</text>
</comment>
<dbReference type="InterPro" id="IPR003399">
    <property type="entry name" value="Mce/MlaD"/>
</dbReference>
<dbReference type="AlphaFoldDB" id="A0A417XW27"/>
<dbReference type="InterPro" id="IPR005693">
    <property type="entry name" value="Mce"/>
</dbReference>
<dbReference type="OrthoDB" id="338143at2"/>
<dbReference type="PANTHER" id="PTHR33371:SF17">
    <property type="entry name" value="MCE-FAMILY PROTEIN MCE1B"/>
    <property type="match status" value="1"/>
</dbReference>
<accession>A0A417XW27</accession>
<evidence type="ECO:0000256" key="1">
    <source>
        <dbReference type="SAM" id="Phobius"/>
    </source>
</evidence>
<evidence type="ECO:0000259" key="2">
    <source>
        <dbReference type="Pfam" id="PF02470"/>
    </source>
</evidence>
<reference evidence="4 5" key="1">
    <citation type="submission" date="2018-09" db="EMBL/GenBank/DDBJ databases">
        <title>Genome sequencing of Nocardioides immobilis CCTCC AB 2017083 for comparison to Nocardioides silvaticus.</title>
        <authorList>
            <person name="Li C."/>
            <person name="Wang G."/>
        </authorList>
    </citation>
    <scope>NUCLEOTIDE SEQUENCE [LARGE SCALE GENOMIC DNA]</scope>
    <source>
        <strain evidence="4 5">CCTCC AB 2017083</strain>
    </source>
</reference>
<feature type="domain" description="Mce/MlaD" evidence="2">
    <location>
        <begin position="44"/>
        <end position="120"/>
    </location>
</feature>
<evidence type="ECO:0000313" key="5">
    <source>
        <dbReference type="Proteomes" id="UP000283644"/>
    </source>
</evidence>
<keyword evidence="1" id="KW-0472">Membrane</keyword>
<dbReference type="PANTHER" id="PTHR33371">
    <property type="entry name" value="INTERMEMBRANE PHOSPHOLIPID TRANSPORT SYSTEM BINDING PROTEIN MLAD-RELATED"/>
    <property type="match status" value="1"/>
</dbReference>
<evidence type="ECO:0000313" key="4">
    <source>
        <dbReference type="EMBL" id="RHW24470.1"/>
    </source>
</evidence>
<dbReference type="InterPro" id="IPR052336">
    <property type="entry name" value="MlaD_Phospholipid_Transporter"/>
</dbReference>
<dbReference type="Proteomes" id="UP000283644">
    <property type="component" value="Unassembled WGS sequence"/>
</dbReference>
<gene>
    <name evidence="4" type="ORF">D0Z08_24445</name>
</gene>
<sequence length="362" mass="39725">MTSSHSRNRVFAAAGVKLAIFSVVSLLTTGLLVVLMGNIGLGGGKTYEAIFTSASTLEKGDDVRVAGVSVGEVKKVEHYERAMAKVTFRIDDDIELTTASTAEIRFLNLVGDRYMAVEQGRGAADAESIDEGDTIPVENTRPSLDLTVLFNGFKPLFQALTPDQVNELSMNLVQVLQGEGGTVRGLLEHTASLTTTLADRDRLIGEVVTNLSETLDTVNRHREQLSTLVIELKDWMQDLARDRKTIGGSLDNISELTVTVADLLRRGRPLLKRDIVALHDLAKLLNDPSQRAEVVDLLERMPEVMSDQIRTGTYGSWYQYYVCASSVKIDFPALGNIPIVNQIEAAFSSYEFSSTAPRCQDR</sequence>
<dbReference type="NCBIfam" id="TIGR00996">
    <property type="entry name" value="Mtu_fam_mce"/>
    <property type="match status" value="1"/>
</dbReference>
<dbReference type="Pfam" id="PF11887">
    <property type="entry name" value="Mce4_CUP1"/>
    <property type="match status" value="1"/>
</dbReference>